<feature type="binding site" evidence="1">
    <location>
        <begin position="68"/>
        <end position="72"/>
    </location>
    <ligand>
        <name>(6S)-NADPHX</name>
        <dbReference type="ChEBI" id="CHEBI:64076"/>
    </ligand>
</feature>
<dbReference type="GO" id="GO:0052856">
    <property type="term" value="F:NAD(P)HX epimerase activity"/>
    <property type="evidence" value="ECO:0007669"/>
    <property type="project" value="UniProtKB-UniRule"/>
</dbReference>
<comment type="similarity">
    <text evidence="1">Belongs to the NnrE/AIBP family.</text>
</comment>
<proteinExistence type="inferred from homology"/>
<dbReference type="GO" id="GO:0000932">
    <property type="term" value="C:P-body"/>
    <property type="evidence" value="ECO:0007669"/>
    <property type="project" value="TreeGrafter"/>
</dbReference>
<keyword evidence="1" id="KW-0479">Metal-binding</keyword>
<gene>
    <name evidence="1" type="primary">nnrE</name>
    <name evidence="3" type="ORF">DU504_16560</name>
</gene>
<dbReference type="Pfam" id="PF03853">
    <property type="entry name" value="YjeF_N"/>
    <property type="match status" value="1"/>
</dbReference>
<feature type="binding site" evidence="1">
    <location>
        <position position="134"/>
    </location>
    <ligand>
        <name>K(+)</name>
        <dbReference type="ChEBI" id="CHEBI:29103"/>
    </ligand>
</feature>
<dbReference type="HAMAP" id="MF_01966">
    <property type="entry name" value="NADHX_epimerase"/>
    <property type="match status" value="1"/>
</dbReference>
<feature type="binding site" evidence="1">
    <location>
        <position position="170"/>
    </location>
    <ligand>
        <name>K(+)</name>
        <dbReference type="ChEBI" id="CHEBI:29103"/>
    </ligand>
</feature>
<dbReference type="PANTHER" id="PTHR13612:SF0">
    <property type="entry name" value="ENHANCER OF MRNA-DECAPPING PROTEIN 3"/>
    <property type="match status" value="1"/>
</dbReference>
<protein>
    <recommendedName>
        <fullName evidence="1">NAD(P)H-hydrate epimerase</fullName>
        <ecNumber evidence="1">5.1.99.6</ecNumber>
    </recommendedName>
    <alternativeName>
        <fullName evidence="1">NAD(P)HX epimerase</fullName>
    </alternativeName>
</protein>
<dbReference type="NCBIfam" id="TIGR00197">
    <property type="entry name" value="yjeF_nterm"/>
    <property type="match status" value="1"/>
</dbReference>
<comment type="catalytic activity">
    <reaction evidence="1">
        <text>(6R)-NADPHX = (6S)-NADPHX</text>
        <dbReference type="Rhea" id="RHEA:32227"/>
        <dbReference type="ChEBI" id="CHEBI:64076"/>
        <dbReference type="ChEBI" id="CHEBI:64077"/>
        <dbReference type="EC" id="5.1.99.6"/>
    </reaction>
</comment>
<feature type="domain" description="YjeF N-terminal" evidence="2">
    <location>
        <begin position="22"/>
        <end position="219"/>
    </location>
</feature>
<dbReference type="PROSITE" id="PS51385">
    <property type="entry name" value="YJEF_N"/>
    <property type="match status" value="1"/>
</dbReference>
<dbReference type="RefSeq" id="WP_114450543.1">
    <property type="nucleotide sequence ID" value="NZ_QPHM01000003.1"/>
</dbReference>
<dbReference type="PANTHER" id="PTHR13612">
    <property type="entry name" value="ENHANCER OF MRNA-DECAPPING PROTEIN 3"/>
    <property type="match status" value="1"/>
</dbReference>
<dbReference type="Proteomes" id="UP000252189">
    <property type="component" value="Unassembled WGS sequence"/>
</dbReference>
<dbReference type="OrthoDB" id="15148at2157"/>
<reference evidence="3 4" key="1">
    <citation type="submission" date="2018-07" db="EMBL/GenBank/DDBJ databases">
        <title>Genome sequences of Haloplanus salinus JCM 18368T.</title>
        <authorList>
            <person name="Kim Y.B."/>
            <person name="Roh S.W."/>
        </authorList>
    </citation>
    <scope>NUCLEOTIDE SEQUENCE [LARGE SCALE GENOMIC DNA]</scope>
    <source>
        <strain evidence="3 4">JCM 18368</strain>
    </source>
</reference>
<evidence type="ECO:0000256" key="1">
    <source>
        <dbReference type="HAMAP-Rule" id="MF_01966"/>
    </source>
</evidence>
<keyword evidence="4" id="KW-1185">Reference proteome</keyword>
<sequence length="241" mass="25134">MTTDAFVTASGTHVPAVTAETMRDVDRVAVEDVGLQLLQMMENAGRTLAHRVAATGEEPVVVVAGNGGNGGGGLACARHLHNHDVRVAVVLDRDPDALSGAAAQQYGILDATDVSVTSGVEELAAFDRIGVLVDALIGYGLDGPIRDPARSFVEETNRRGSSVVSLDVPSGIDATTGETLGAAVHPETTVSLALPKTGLRTGAGQLVLADIGIPRVVYDRLDIAYDDPFGREWWIELVTGD</sequence>
<comment type="caution">
    <text evidence="1">Lacks conserved residue(s) required for the propagation of feature annotation.</text>
</comment>
<evidence type="ECO:0000313" key="4">
    <source>
        <dbReference type="Proteomes" id="UP000252189"/>
    </source>
</evidence>
<dbReference type="EMBL" id="QPHM01000003">
    <property type="protein sequence ID" value="RCU44371.1"/>
    <property type="molecule type" value="Genomic_DNA"/>
</dbReference>
<keyword evidence="1 3" id="KW-0413">Isomerase</keyword>
<keyword evidence="1" id="KW-0630">Potassium</keyword>
<comment type="cofactor">
    <cofactor evidence="1">
        <name>K(+)</name>
        <dbReference type="ChEBI" id="CHEBI:29103"/>
    </cofactor>
    <text evidence="1">Binds 1 potassium ion per subunit.</text>
</comment>
<name>A0A368N499_9EURY</name>
<dbReference type="EC" id="5.1.99.6" evidence="1"/>
<feature type="binding site" evidence="1">
    <location>
        <begin position="138"/>
        <end position="144"/>
    </location>
    <ligand>
        <name>(6S)-NADPHX</name>
        <dbReference type="ChEBI" id="CHEBI:64076"/>
    </ligand>
</feature>
<keyword evidence="1" id="KW-0521">NADP</keyword>
<dbReference type="GO" id="GO:0000166">
    <property type="term" value="F:nucleotide binding"/>
    <property type="evidence" value="ECO:0007669"/>
    <property type="project" value="UniProtKB-KW"/>
</dbReference>
<accession>A0A368N499</accession>
<evidence type="ECO:0000259" key="2">
    <source>
        <dbReference type="PROSITE" id="PS51385"/>
    </source>
</evidence>
<dbReference type="SUPFAM" id="SSF64153">
    <property type="entry name" value="YjeF N-terminal domain-like"/>
    <property type="match status" value="1"/>
</dbReference>
<dbReference type="GO" id="GO:0003729">
    <property type="term" value="F:mRNA binding"/>
    <property type="evidence" value="ECO:0007669"/>
    <property type="project" value="TreeGrafter"/>
</dbReference>
<organism evidence="3 4">
    <name type="scientific">Haloplanus salinus</name>
    <dbReference type="NCBI Taxonomy" id="1126245"/>
    <lineage>
        <taxon>Archaea</taxon>
        <taxon>Methanobacteriati</taxon>
        <taxon>Methanobacteriota</taxon>
        <taxon>Stenosarchaea group</taxon>
        <taxon>Halobacteria</taxon>
        <taxon>Halobacteriales</taxon>
        <taxon>Haloferacaceae</taxon>
        <taxon>Haloplanus</taxon>
    </lineage>
</organism>
<dbReference type="AlphaFoldDB" id="A0A368N499"/>
<comment type="catalytic activity">
    <reaction evidence="1">
        <text>(6R)-NADHX = (6S)-NADHX</text>
        <dbReference type="Rhea" id="RHEA:32215"/>
        <dbReference type="ChEBI" id="CHEBI:64074"/>
        <dbReference type="ChEBI" id="CHEBI:64075"/>
        <dbReference type="EC" id="5.1.99.6"/>
    </reaction>
</comment>
<dbReference type="Gene3D" id="3.40.50.10260">
    <property type="entry name" value="YjeF N-terminal domain"/>
    <property type="match status" value="1"/>
</dbReference>
<dbReference type="GO" id="GO:0033962">
    <property type="term" value="P:P-body assembly"/>
    <property type="evidence" value="ECO:0007669"/>
    <property type="project" value="TreeGrafter"/>
</dbReference>
<feature type="binding site" evidence="1">
    <location>
        <position position="69"/>
    </location>
    <ligand>
        <name>K(+)</name>
        <dbReference type="ChEBI" id="CHEBI:29103"/>
    </ligand>
</feature>
<comment type="function">
    <text evidence="1">Catalyzes the epimerization of the S- and R-forms of NAD(P)HX, a damaged form of NAD(P)H that is a result of enzymatic or heat-dependent hydration. This is a prerequisite for the S-specific NAD(P)H-hydrate dehydratase to allow the repair of both epimers of NAD(P)HX.</text>
</comment>
<feature type="binding site" evidence="1">
    <location>
        <position position="167"/>
    </location>
    <ligand>
        <name>(6S)-NADPHX</name>
        <dbReference type="ChEBI" id="CHEBI:64076"/>
    </ligand>
</feature>
<dbReference type="InterPro" id="IPR004443">
    <property type="entry name" value="YjeF_N_dom"/>
</dbReference>
<keyword evidence="1" id="KW-0547">Nucleotide-binding</keyword>
<dbReference type="GO" id="GO:0046872">
    <property type="term" value="F:metal ion binding"/>
    <property type="evidence" value="ECO:0007669"/>
    <property type="project" value="UniProtKB-KW"/>
</dbReference>
<dbReference type="InterPro" id="IPR036652">
    <property type="entry name" value="YjeF_N_dom_sf"/>
</dbReference>
<dbReference type="GO" id="GO:0031087">
    <property type="term" value="P:deadenylation-independent decapping of nuclear-transcribed mRNA"/>
    <property type="evidence" value="ECO:0007669"/>
    <property type="project" value="TreeGrafter"/>
</dbReference>
<comment type="caution">
    <text evidence="3">The sequence shown here is derived from an EMBL/GenBank/DDBJ whole genome shotgun (WGS) entry which is preliminary data.</text>
</comment>
<evidence type="ECO:0000313" key="3">
    <source>
        <dbReference type="EMBL" id="RCU44371.1"/>
    </source>
</evidence>
<keyword evidence="1" id="KW-0520">NAD</keyword>